<keyword evidence="2" id="KW-1185">Reference proteome</keyword>
<proteinExistence type="predicted"/>
<dbReference type="AlphaFoldDB" id="A0A016U3C7"/>
<sequence>MSTGVIQYAEHEYDNHFVLSIDLSILLIYRYFCPRVGGDMPIGVLQYAEYEYDNRFAPSIDLPILSIFRHFCPRVGGDMPIGVLQYAEYEYDNHIPREHRVIDSVDVSAFV</sequence>
<comment type="caution">
    <text evidence="1">The sequence shown here is derived from an EMBL/GenBank/DDBJ whole genome shotgun (WGS) entry which is preliminary data.</text>
</comment>
<reference evidence="2" key="1">
    <citation type="journal article" date="2015" name="Nat. Genet.">
        <title>The genome and transcriptome of the zoonotic hookworm Ancylostoma ceylanicum identify infection-specific gene families.</title>
        <authorList>
            <person name="Schwarz E.M."/>
            <person name="Hu Y."/>
            <person name="Antoshechkin I."/>
            <person name="Miller M.M."/>
            <person name="Sternberg P.W."/>
            <person name="Aroian R.V."/>
        </authorList>
    </citation>
    <scope>NUCLEOTIDE SEQUENCE</scope>
    <source>
        <strain evidence="2">HY135</strain>
    </source>
</reference>
<dbReference type="Proteomes" id="UP000024635">
    <property type="component" value="Unassembled WGS sequence"/>
</dbReference>
<organism evidence="1 2">
    <name type="scientific">Ancylostoma ceylanicum</name>
    <dbReference type="NCBI Taxonomy" id="53326"/>
    <lineage>
        <taxon>Eukaryota</taxon>
        <taxon>Metazoa</taxon>
        <taxon>Ecdysozoa</taxon>
        <taxon>Nematoda</taxon>
        <taxon>Chromadorea</taxon>
        <taxon>Rhabditida</taxon>
        <taxon>Rhabditina</taxon>
        <taxon>Rhabditomorpha</taxon>
        <taxon>Strongyloidea</taxon>
        <taxon>Ancylostomatidae</taxon>
        <taxon>Ancylostomatinae</taxon>
        <taxon>Ancylostoma</taxon>
    </lineage>
</organism>
<evidence type="ECO:0000313" key="2">
    <source>
        <dbReference type="Proteomes" id="UP000024635"/>
    </source>
</evidence>
<evidence type="ECO:0000313" key="1">
    <source>
        <dbReference type="EMBL" id="EYC09620.1"/>
    </source>
</evidence>
<name>A0A016U3C7_9BILA</name>
<gene>
    <name evidence="1" type="primary">Acey_s0059.g2965</name>
    <name evidence="1" type="ORF">Y032_0059g2965</name>
</gene>
<accession>A0A016U3C7</accession>
<dbReference type="EMBL" id="JARK01001395">
    <property type="protein sequence ID" value="EYC09620.1"/>
    <property type="molecule type" value="Genomic_DNA"/>
</dbReference>
<protein>
    <submittedName>
        <fullName evidence="1">Uncharacterized protein</fullName>
    </submittedName>
</protein>